<evidence type="ECO:0000256" key="7">
    <source>
        <dbReference type="ARBA" id="ARBA00023054"/>
    </source>
</evidence>
<evidence type="ECO:0000313" key="13">
    <source>
        <dbReference type="EMBL" id="KAK3263590.1"/>
    </source>
</evidence>
<dbReference type="InterPro" id="IPR011990">
    <property type="entry name" value="TPR-like_helical_dom_sf"/>
</dbReference>
<dbReference type="PANTHER" id="PTHR45783:SF3">
    <property type="entry name" value="KINESIN LIGHT CHAIN"/>
    <property type="match status" value="1"/>
</dbReference>
<comment type="caution">
    <text evidence="12">The sequence shown here is derived from an EMBL/GenBank/DDBJ whole genome shotgun (WGS) entry which is preliminary data.</text>
</comment>
<evidence type="ECO:0000256" key="11">
    <source>
        <dbReference type="SAM" id="MobiDB-lite"/>
    </source>
</evidence>
<evidence type="ECO:0000256" key="1">
    <source>
        <dbReference type="ARBA" id="ARBA00004245"/>
    </source>
</evidence>
<keyword evidence="5" id="KW-0677">Repeat</keyword>
<evidence type="ECO:0000313" key="14">
    <source>
        <dbReference type="Proteomes" id="UP001190700"/>
    </source>
</evidence>
<dbReference type="SUPFAM" id="SSF48452">
    <property type="entry name" value="TPR-like"/>
    <property type="match status" value="2"/>
</dbReference>
<evidence type="ECO:0000256" key="9">
    <source>
        <dbReference type="ARBA" id="ARBA00023212"/>
    </source>
</evidence>
<evidence type="ECO:0000256" key="10">
    <source>
        <dbReference type="PROSITE-ProRule" id="PRU00339"/>
    </source>
</evidence>
<feature type="repeat" description="TPR" evidence="10">
    <location>
        <begin position="333"/>
        <end position="366"/>
    </location>
</feature>
<dbReference type="PANTHER" id="PTHR45783">
    <property type="entry name" value="KINESIN LIGHT CHAIN"/>
    <property type="match status" value="1"/>
</dbReference>
<keyword evidence="14" id="KW-1185">Reference proteome</keyword>
<dbReference type="EMBL" id="LGRX02029795">
    <property type="protein sequence ID" value="KAK3246445.1"/>
    <property type="molecule type" value="Genomic_DNA"/>
</dbReference>
<evidence type="ECO:0000256" key="2">
    <source>
        <dbReference type="ARBA" id="ARBA00009622"/>
    </source>
</evidence>
<comment type="subcellular location">
    <subcellularLocation>
        <location evidence="1">Cytoplasm</location>
        <location evidence="1">Cytoskeleton</location>
    </subcellularLocation>
</comment>
<dbReference type="GO" id="GO:0005874">
    <property type="term" value="C:microtubule"/>
    <property type="evidence" value="ECO:0007669"/>
    <property type="project" value="UniProtKB-KW"/>
</dbReference>
<keyword evidence="7" id="KW-0175">Coiled coil</keyword>
<gene>
    <name evidence="13" type="ORF">CYMTET_27612</name>
    <name evidence="12" type="ORF">CYMTET_44019</name>
</gene>
<dbReference type="SMART" id="SM00028">
    <property type="entry name" value="TPR"/>
    <property type="match status" value="7"/>
</dbReference>
<dbReference type="Pfam" id="PF13424">
    <property type="entry name" value="TPR_12"/>
    <property type="match status" value="3"/>
</dbReference>
<keyword evidence="4" id="KW-0493">Microtubule</keyword>
<accession>A0AAE0F141</accession>
<dbReference type="GO" id="GO:0005871">
    <property type="term" value="C:kinesin complex"/>
    <property type="evidence" value="ECO:0007669"/>
    <property type="project" value="InterPro"/>
</dbReference>
<dbReference type="InterPro" id="IPR019734">
    <property type="entry name" value="TPR_rpt"/>
</dbReference>
<keyword evidence="9" id="KW-0206">Cytoskeleton</keyword>
<proteinExistence type="inferred from homology"/>
<dbReference type="PRINTS" id="PR00381">
    <property type="entry name" value="KINESINLIGHT"/>
</dbReference>
<dbReference type="InterPro" id="IPR002151">
    <property type="entry name" value="Kinesin_light"/>
</dbReference>
<sequence length="699" mass="75903">MGCGASCKRSSYLHAATLQGHGEFSELGLNPEGPLVERDNFPTEGLSLAALRRFTVEHEAHLARGPTTREVCEELVKPATSAAQLSYAEMQGSSEAPVGSATVFVSHTWQRPFSELAEAVLTLEGAEDHPEEVLVWIDVFCANQHRSEERGAAWWSAALRNAARGFNRTLVVLAPFPEPVLLTRAACLFELFCTLDAGAALDLRLPLAAFAALKARLRDGELDPDQWVRTVDLGRAEARDPQELAEILEAARVAGGVGRVNACLQEALEAGVAALGRRAQAALASEKPAQTGNLSQLARLPSDRNGRVAAEPLHRKVLEGRREELGATHPYTLKSINTLGAVLQDQGKLEEAEELYREALDTGRAELGASHPDTLSSINNLAGLLTDQGKLDEAEPLYREALDKGRAELGANHPDILGSINNLAILLTDRGQLKEAEPLYREALEGGRKKLGPDHPDTLSSINNLAGLLTDRGKLDEAEPLFCEALEGRRVRLGADHPDTLSSMSDLANLMSDMGMMDDAEPLYREALEGRRTKLGADHPDTLSTISDLAFLLNNQGMLDEAEQLYREVLEERRAKLGARHADTLGAVNDLAILLNDKGKLDEAEPLYREVLEAVRAMPGRHTDTLSCIRNLSGLLFEQGKLDEAERQCREAVELGRATLGADHPSTLSSAQDLADLLAVRDERSVEEAPYRVPLEAKA</sequence>
<dbReference type="Gene3D" id="1.25.40.10">
    <property type="entry name" value="Tetratricopeptide repeat domain"/>
    <property type="match status" value="3"/>
</dbReference>
<reference evidence="12" key="2">
    <citation type="submission" date="2023-06" db="EMBL/GenBank/DDBJ databases">
        <title>Long-read-based genome assembly of the green algal bacterivore Cymbomonas tetramitiformis.</title>
        <authorList>
            <person name="Gyaltshen Y."/>
            <person name="Rozenberg A."/>
            <person name="Paasch A."/>
            <person name="Burns J.A."/>
            <person name="Warring S."/>
            <person name="Larson R."/>
            <person name="Maurer-Alcala X."/>
            <person name="Dacks J."/>
            <person name="Kim E."/>
        </authorList>
    </citation>
    <scope>NUCLEOTIDE SEQUENCE</scope>
    <source>
        <strain evidence="12">PLY_AMNH</strain>
    </source>
</reference>
<dbReference type="Pfam" id="PF13374">
    <property type="entry name" value="TPR_10"/>
    <property type="match status" value="3"/>
</dbReference>
<dbReference type="AlphaFoldDB" id="A0AAE0F141"/>
<evidence type="ECO:0000256" key="6">
    <source>
        <dbReference type="ARBA" id="ARBA00022803"/>
    </source>
</evidence>
<evidence type="ECO:0008006" key="15">
    <source>
        <dbReference type="Google" id="ProtNLM"/>
    </source>
</evidence>
<dbReference type="EMBL" id="LGRX02015233">
    <property type="protein sequence ID" value="KAK3263590.1"/>
    <property type="molecule type" value="Genomic_DNA"/>
</dbReference>
<evidence type="ECO:0000313" key="12">
    <source>
        <dbReference type="EMBL" id="KAK3246445.1"/>
    </source>
</evidence>
<reference evidence="12 14" key="1">
    <citation type="journal article" date="2015" name="Genome Biol. Evol.">
        <title>Comparative Genomics of a Bacterivorous Green Alga Reveals Evolutionary Causalities and Consequences of Phago-Mixotrophic Mode of Nutrition.</title>
        <authorList>
            <person name="Burns J.A."/>
            <person name="Paasch A."/>
            <person name="Narechania A."/>
            <person name="Kim E."/>
        </authorList>
    </citation>
    <scope>NUCLEOTIDE SEQUENCE [LARGE SCALE GENOMIC DNA]</scope>
    <source>
        <strain evidence="12">PLY_AMNH</strain>
    </source>
</reference>
<evidence type="ECO:0000256" key="4">
    <source>
        <dbReference type="ARBA" id="ARBA00022701"/>
    </source>
</evidence>
<dbReference type="GO" id="GO:0007018">
    <property type="term" value="P:microtubule-based movement"/>
    <property type="evidence" value="ECO:0007669"/>
    <property type="project" value="TreeGrafter"/>
</dbReference>
<evidence type="ECO:0000256" key="3">
    <source>
        <dbReference type="ARBA" id="ARBA00022490"/>
    </source>
</evidence>
<dbReference type="GO" id="GO:0005737">
    <property type="term" value="C:cytoplasm"/>
    <property type="evidence" value="ECO:0007669"/>
    <property type="project" value="TreeGrafter"/>
</dbReference>
<keyword evidence="6 10" id="KW-0802">TPR repeat</keyword>
<protein>
    <recommendedName>
        <fullName evidence="15">Kinesin light chain</fullName>
    </recommendedName>
</protein>
<name>A0AAE0F141_9CHLO</name>
<dbReference type="Proteomes" id="UP001190700">
    <property type="component" value="Unassembled WGS sequence"/>
</dbReference>
<keyword evidence="8" id="KW-0505">Motor protein</keyword>
<evidence type="ECO:0000256" key="8">
    <source>
        <dbReference type="ARBA" id="ARBA00023175"/>
    </source>
</evidence>
<dbReference type="GO" id="GO:0019894">
    <property type="term" value="F:kinesin binding"/>
    <property type="evidence" value="ECO:0007669"/>
    <property type="project" value="TreeGrafter"/>
</dbReference>
<evidence type="ECO:0000256" key="5">
    <source>
        <dbReference type="ARBA" id="ARBA00022737"/>
    </source>
</evidence>
<feature type="region of interest" description="Disordered" evidence="11">
    <location>
        <begin position="286"/>
        <end position="309"/>
    </location>
</feature>
<dbReference type="PROSITE" id="PS50005">
    <property type="entry name" value="TPR"/>
    <property type="match status" value="1"/>
</dbReference>
<keyword evidence="3" id="KW-0963">Cytoplasm</keyword>
<comment type="similarity">
    <text evidence="2">Belongs to the kinesin light chain family.</text>
</comment>
<organism evidence="12 14">
    <name type="scientific">Cymbomonas tetramitiformis</name>
    <dbReference type="NCBI Taxonomy" id="36881"/>
    <lineage>
        <taxon>Eukaryota</taxon>
        <taxon>Viridiplantae</taxon>
        <taxon>Chlorophyta</taxon>
        <taxon>Pyramimonadophyceae</taxon>
        <taxon>Pyramimonadales</taxon>
        <taxon>Pyramimonadaceae</taxon>
        <taxon>Cymbomonas</taxon>
    </lineage>
</organism>